<evidence type="ECO:0000256" key="1">
    <source>
        <dbReference type="SAM" id="Phobius"/>
    </source>
</evidence>
<keyword evidence="1" id="KW-1133">Transmembrane helix</keyword>
<dbReference type="eggNOG" id="ENOG502T8RB">
    <property type="taxonomic scope" value="Eukaryota"/>
</dbReference>
<dbReference type="OMA" id="EWYIVRY"/>
<dbReference type="PhylomeDB" id="B4IWS1"/>
<dbReference type="Proteomes" id="UP000001070">
    <property type="component" value="Unassembled WGS sequence"/>
</dbReference>
<name>B4IWS1_DROGR</name>
<proteinExistence type="predicted"/>
<keyword evidence="1" id="KW-0472">Membrane</keyword>
<protein>
    <submittedName>
        <fullName evidence="2">GH15284</fullName>
    </submittedName>
</protein>
<keyword evidence="1" id="KW-0812">Transmembrane</keyword>
<gene>
    <name evidence="2" type="primary">Dgri\GH15284</name>
    <name evidence="2" type="ORF">Dgri_GH15284</name>
</gene>
<reference evidence="2 3" key="1">
    <citation type="journal article" date="2007" name="Nature">
        <title>Evolution of genes and genomes on the Drosophila phylogeny.</title>
        <authorList>
            <consortium name="Drosophila 12 Genomes Consortium"/>
            <person name="Clark A.G."/>
            <person name="Eisen M.B."/>
            <person name="Smith D.R."/>
            <person name="Bergman C.M."/>
            <person name="Oliver B."/>
            <person name="Markow T.A."/>
            <person name="Kaufman T.C."/>
            <person name="Kellis M."/>
            <person name="Gelbart W."/>
            <person name="Iyer V.N."/>
            <person name="Pollard D.A."/>
            <person name="Sackton T.B."/>
            <person name="Larracuente A.M."/>
            <person name="Singh N.D."/>
            <person name="Abad J.P."/>
            <person name="Abt D.N."/>
            <person name="Adryan B."/>
            <person name="Aguade M."/>
            <person name="Akashi H."/>
            <person name="Anderson W.W."/>
            <person name="Aquadro C.F."/>
            <person name="Ardell D.H."/>
            <person name="Arguello R."/>
            <person name="Artieri C.G."/>
            <person name="Barbash D.A."/>
            <person name="Barker D."/>
            <person name="Barsanti P."/>
            <person name="Batterham P."/>
            <person name="Batzoglou S."/>
            <person name="Begun D."/>
            <person name="Bhutkar A."/>
            <person name="Blanco E."/>
            <person name="Bosak S.A."/>
            <person name="Bradley R.K."/>
            <person name="Brand A.D."/>
            <person name="Brent M.R."/>
            <person name="Brooks A.N."/>
            <person name="Brown R.H."/>
            <person name="Butlin R.K."/>
            <person name="Caggese C."/>
            <person name="Calvi B.R."/>
            <person name="Bernardo de Carvalho A."/>
            <person name="Caspi A."/>
            <person name="Castrezana S."/>
            <person name="Celniker S.E."/>
            <person name="Chang J.L."/>
            <person name="Chapple C."/>
            <person name="Chatterji S."/>
            <person name="Chinwalla A."/>
            <person name="Civetta A."/>
            <person name="Clifton S.W."/>
            <person name="Comeron J.M."/>
            <person name="Costello J.C."/>
            <person name="Coyne J.A."/>
            <person name="Daub J."/>
            <person name="David R.G."/>
            <person name="Delcher A.L."/>
            <person name="Delehaunty K."/>
            <person name="Do C.B."/>
            <person name="Ebling H."/>
            <person name="Edwards K."/>
            <person name="Eickbush T."/>
            <person name="Evans J.D."/>
            <person name="Filipski A."/>
            <person name="Findeiss S."/>
            <person name="Freyhult E."/>
            <person name="Fulton L."/>
            <person name="Fulton R."/>
            <person name="Garcia A.C."/>
            <person name="Gardiner A."/>
            <person name="Garfield D.A."/>
            <person name="Garvin B.E."/>
            <person name="Gibson G."/>
            <person name="Gilbert D."/>
            <person name="Gnerre S."/>
            <person name="Godfrey J."/>
            <person name="Good R."/>
            <person name="Gotea V."/>
            <person name="Gravely B."/>
            <person name="Greenberg A.J."/>
            <person name="Griffiths-Jones S."/>
            <person name="Gross S."/>
            <person name="Guigo R."/>
            <person name="Gustafson E.A."/>
            <person name="Haerty W."/>
            <person name="Hahn M.W."/>
            <person name="Halligan D.L."/>
            <person name="Halpern A.L."/>
            <person name="Halter G.M."/>
            <person name="Han M.V."/>
            <person name="Heger A."/>
            <person name="Hillier L."/>
            <person name="Hinrichs A.S."/>
            <person name="Holmes I."/>
            <person name="Hoskins R.A."/>
            <person name="Hubisz M.J."/>
            <person name="Hultmark D."/>
            <person name="Huntley M.A."/>
            <person name="Jaffe D.B."/>
            <person name="Jagadeeshan S."/>
            <person name="Jeck W.R."/>
            <person name="Johnson J."/>
            <person name="Jones C.D."/>
            <person name="Jordan W.C."/>
            <person name="Karpen G.H."/>
            <person name="Kataoka E."/>
            <person name="Keightley P.D."/>
            <person name="Kheradpour P."/>
            <person name="Kirkness E.F."/>
            <person name="Koerich L.B."/>
            <person name="Kristiansen K."/>
            <person name="Kudrna D."/>
            <person name="Kulathinal R.J."/>
            <person name="Kumar S."/>
            <person name="Kwok R."/>
            <person name="Lander E."/>
            <person name="Langley C.H."/>
            <person name="Lapoint R."/>
            <person name="Lazzaro B.P."/>
            <person name="Lee S.J."/>
            <person name="Levesque L."/>
            <person name="Li R."/>
            <person name="Lin C.F."/>
            <person name="Lin M.F."/>
            <person name="Lindblad-Toh K."/>
            <person name="Llopart A."/>
            <person name="Long M."/>
            <person name="Low L."/>
            <person name="Lozovsky E."/>
            <person name="Lu J."/>
            <person name="Luo M."/>
            <person name="Machado C.A."/>
            <person name="Makalowski W."/>
            <person name="Marzo M."/>
            <person name="Matsuda M."/>
            <person name="Matzkin L."/>
            <person name="McAllister B."/>
            <person name="McBride C.S."/>
            <person name="McKernan B."/>
            <person name="McKernan K."/>
            <person name="Mendez-Lago M."/>
            <person name="Minx P."/>
            <person name="Mollenhauer M.U."/>
            <person name="Montooth K."/>
            <person name="Mount S.M."/>
            <person name="Mu X."/>
            <person name="Myers E."/>
            <person name="Negre B."/>
            <person name="Newfeld S."/>
            <person name="Nielsen R."/>
            <person name="Noor M.A."/>
            <person name="O'Grady P."/>
            <person name="Pachter L."/>
            <person name="Papaceit M."/>
            <person name="Parisi M.J."/>
            <person name="Parisi M."/>
            <person name="Parts L."/>
            <person name="Pedersen J.S."/>
            <person name="Pesole G."/>
            <person name="Phillippy A.M."/>
            <person name="Ponting C.P."/>
            <person name="Pop M."/>
            <person name="Porcelli D."/>
            <person name="Powell J.R."/>
            <person name="Prohaska S."/>
            <person name="Pruitt K."/>
            <person name="Puig M."/>
            <person name="Quesneville H."/>
            <person name="Ram K.R."/>
            <person name="Rand D."/>
            <person name="Rasmussen M.D."/>
            <person name="Reed L.K."/>
            <person name="Reenan R."/>
            <person name="Reily A."/>
            <person name="Remington K.A."/>
            <person name="Rieger T.T."/>
            <person name="Ritchie M.G."/>
            <person name="Robin C."/>
            <person name="Rogers Y.H."/>
            <person name="Rohde C."/>
            <person name="Rozas J."/>
            <person name="Rubenfield M.J."/>
            <person name="Ruiz A."/>
            <person name="Russo S."/>
            <person name="Salzberg S.L."/>
            <person name="Sanchez-Gracia A."/>
            <person name="Saranga D.J."/>
            <person name="Sato H."/>
            <person name="Schaeffer S.W."/>
            <person name="Schatz M.C."/>
            <person name="Schlenke T."/>
            <person name="Schwartz R."/>
            <person name="Segarra C."/>
            <person name="Singh R.S."/>
            <person name="Sirot L."/>
            <person name="Sirota M."/>
            <person name="Sisneros N.B."/>
            <person name="Smith C.D."/>
            <person name="Smith T.F."/>
            <person name="Spieth J."/>
            <person name="Stage D.E."/>
            <person name="Stark A."/>
            <person name="Stephan W."/>
            <person name="Strausberg R.L."/>
            <person name="Strempel S."/>
            <person name="Sturgill D."/>
            <person name="Sutton G."/>
            <person name="Sutton G.G."/>
            <person name="Tao W."/>
            <person name="Teichmann S."/>
            <person name="Tobari Y.N."/>
            <person name="Tomimura Y."/>
            <person name="Tsolas J.M."/>
            <person name="Valente V.L."/>
            <person name="Venter E."/>
            <person name="Venter J.C."/>
            <person name="Vicario S."/>
            <person name="Vieira F.G."/>
            <person name="Vilella A.J."/>
            <person name="Villasante A."/>
            <person name="Walenz B."/>
            <person name="Wang J."/>
            <person name="Wasserman M."/>
            <person name="Watts T."/>
            <person name="Wilson D."/>
            <person name="Wilson R.K."/>
            <person name="Wing R.A."/>
            <person name="Wolfner M.F."/>
            <person name="Wong A."/>
            <person name="Wong G.K."/>
            <person name="Wu C.I."/>
            <person name="Wu G."/>
            <person name="Yamamoto D."/>
            <person name="Yang H.P."/>
            <person name="Yang S.P."/>
            <person name="Yorke J.A."/>
            <person name="Yoshida K."/>
            <person name="Zdobnov E."/>
            <person name="Zhang P."/>
            <person name="Zhang Y."/>
            <person name="Zimin A.V."/>
            <person name="Baldwin J."/>
            <person name="Abdouelleil A."/>
            <person name="Abdulkadir J."/>
            <person name="Abebe A."/>
            <person name="Abera B."/>
            <person name="Abreu J."/>
            <person name="Acer S.C."/>
            <person name="Aftuck L."/>
            <person name="Alexander A."/>
            <person name="An P."/>
            <person name="Anderson E."/>
            <person name="Anderson S."/>
            <person name="Arachi H."/>
            <person name="Azer M."/>
            <person name="Bachantsang P."/>
            <person name="Barry A."/>
            <person name="Bayul T."/>
            <person name="Berlin A."/>
            <person name="Bessette D."/>
            <person name="Bloom T."/>
            <person name="Blye J."/>
            <person name="Boguslavskiy L."/>
            <person name="Bonnet C."/>
            <person name="Boukhgalter B."/>
            <person name="Bourzgui I."/>
            <person name="Brown A."/>
            <person name="Cahill P."/>
            <person name="Channer S."/>
            <person name="Cheshatsang Y."/>
            <person name="Chuda L."/>
            <person name="Citroen M."/>
            <person name="Collymore A."/>
            <person name="Cooke P."/>
            <person name="Costello M."/>
            <person name="D'Aco K."/>
            <person name="Daza R."/>
            <person name="De Haan G."/>
            <person name="DeGray S."/>
            <person name="DeMaso C."/>
            <person name="Dhargay N."/>
            <person name="Dooley K."/>
            <person name="Dooley E."/>
            <person name="Doricent M."/>
            <person name="Dorje P."/>
            <person name="Dorjee K."/>
            <person name="Dupes A."/>
            <person name="Elong R."/>
            <person name="Falk J."/>
            <person name="Farina A."/>
            <person name="Faro S."/>
            <person name="Ferguson D."/>
            <person name="Fisher S."/>
            <person name="Foley C.D."/>
            <person name="Franke A."/>
            <person name="Friedrich D."/>
            <person name="Gadbois L."/>
            <person name="Gearin G."/>
            <person name="Gearin C.R."/>
            <person name="Giannoukos G."/>
            <person name="Goode T."/>
            <person name="Graham J."/>
            <person name="Grandbois E."/>
            <person name="Grewal S."/>
            <person name="Gyaltsen K."/>
            <person name="Hafez N."/>
            <person name="Hagos B."/>
            <person name="Hall J."/>
            <person name="Henson C."/>
            <person name="Hollinger A."/>
            <person name="Honan T."/>
            <person name="Huard M.D."/>
            <person name="Hughes L."/>
            <person name="Hurhula B."/>
            <person name="Husby M.E."/>
            <person name="Kamat A."/>
            <person name="Kanga B."/>
            <person name="Kashin S."/>
            <person name="Khazanovich D."/>
            <person name="Kisner P."/>
            <person name="Lance K."/>
            <person name="Lara M."/>
            <person name="Lee W."/>
            <person name="Lennon N."/>
            <person name="Letendre F."/>
            <person name="LeVine R."/>
            <person name="Lipovsky A."/>
            <person name="Liu X."/>
            <person name="Liu J."/>
            <person name="Liu S."/>
            <person name="Lokyitsang T."/>
            <person name="Lokyitsang Y."/>
            <person name="Lubonja R."/>
            <person name="Lui A."/>
            <person name="MacDonald P."/>
            <person name="Magnisalis V."/>
            <person name="Maru K."/>
            <person name="Matthews C."/>
            <person name="McCusker W."/>
            <person name="McDonough S."/>
            <person name="Mehta T."/>
            <person name="Meldrim J."/>
            <person name="Meneus L."/>
            <person name="Mihai O."/>
            <person name="Mihalev A."/>
            <person name="Mihova T."/>
            <person name="Mittelman R."/>
            <person name="Mlenga V."/>
            <person name="Montmayeur A."/>
            <person name="Mulrain L."/>
            <person name="Navidi A."/>
            <person name="Naylor J."/>
            <person name="Negash T."/>
            <person name="Nguyen T."/>
            <person name="Nguyen N."/>
            <person name="Nicol R."/>
            <person name="Norbu C."/>
            <person name="Norbu N."/>
            <person name="Novod N."/>
            <person name="O'Neill B."/>
            <person name="Osman S."/>
            <person name="Markiewicz E."/>
            <person name="Oyono O.L."/>
            <person name="Patti C."/>
            <person name="Phunkhang P."/>
            <person name="Pierre F."/>
            <person name="Priest M."/>
            <person name="Raghuraman S."/>
            <person name="Rege F."/>
            <person name="Reyes R."/>
            <person name="Rise C."/>
            <person name="Rogov P."/>
            <person name="Ross K."/>
            <person name="Ryan E."/>
            <person name="Settipalli S."/>
            <person name="Shea T."/>
            <person name="Sherpa N."/>
            <person name="Shi L."/>
            <person name="Shih D."/>
            <person name="Sparrow T."/>
            <person name="Spaulding J."/>
            <person name="Stalker J."/>
            <person name="Stange-Thomann N."/>
            <person name="Stavropoulos S."/>
            <person name="Stone C."/>
            <person name="Strader C."/>
            <person name="Tesfaye S."/>
            <person name="Thomson T."/>
            <person name="Thoulutsang Y."/>
            <person name="Thoulutsang D."/>
            <person name="Topham K."/>
            <person name="Topping I."/>
            <person name="Tsamla T."/>
            <person name="Vassiliev H."/>
            <person name="Vo A."/>
            <person name="Wangchuk T."/>
            <person name="Wangdi T."/>
            <person name="Weiand M."/>
            <person name="Wilkinson J."/>
            <person name="Wilson A."/>
            <person name="Yadav S."/>
            <person name="Young G."/>
            <person name="Yu Q."/>
            <person name="Zembek L."/>
            <person name="Zhong D."/>
            <person name="Zimmer A."/>
            <person name="Zwirko Z."/>
            <person name="Jaffe D.B."/>
            <person name="Alvarez P."/>
            <person name="Brockman W."/>
            <person name="Butler J."/>
            <person name="Chin C."/>
            <person name="Gnerre S."/>
            <person name="Grabherr M."/>
            <person name="Kleber M."/>
            <person name="Mauceli E."/>
            <person name="MacCallum I."/>
        </authorList>
    </citation>
    <scope>NUCLEOTIDE SEQUENCE [LARGE SCALE GENOMIC DNA]</scope>
    <source>
        <strain evidence="3">Tucson 15287-2541.00</strain>
    </source>
</reference>
<dbReference type="InParanoid" id="B4IWS1"/>
<feature type="transmembrane region" description="Helical" evidence="1">
    <location>
        <begin position="6"/>
        <end position="35"/>
    </location>
</feature>
<evidence type="ECO:0000313" key="3">
    <source>
        <dbReference type="Proteomes" id="UP000001070"/>
    </source>
</evidence>
<organism evidence="3">
    <name type="scientific">Drosophila grimshawi</name>
    <name type="common">Hawaiian fruit fly</name>
    <name type="synonym">Idiomyia grimshawi</name>
    <dbReference type="NCBI Taxonomy" id="7222"/>
    <lineage>
        <taxon>Eukaryota</taxon>
        <taxon>Metazoa</taxon>
        <taxon>Ecdysozoa</taxon>
        <taxon>Arthropoda</taxon>
        <taxon>Hexapoda</taxon>
        <taxon>Insecta</taxon>
        <taxon>Pterygota</taxon>
        <taxon>Neoptera</taxon>
        <taxon>Endopterygota</taxon>
        <taxon>Diptera</taxon>
        <taxon>Brachycera</taxon>
        <taxon>Muscomorpha</taxon>
        <taxon>Ephydroidea</taxon>
        <taxon>Drosophilidae</taxon>
        <taxon>Drosophila</taxon>
        <taxon>Hawaiian Drosophila</taxon>
    </lineage>
</organism>
<dbReference type="EMBL" id="CH916366">
    <property type="protein sequence ID" value="EDV96297.1"/>
    <property type="molecule type" value="Genomic_DNA"/>
</dbReference>
<dbReference type="HOGENOM" id="CLU_2471380_0_0_1"/>
<sequence>MDAMELLHVLYINIVCILKIYVKFALITLVIYFIAEWYIVRYGDELEAELDAQVAQGAAAEERPASNRAERPKD</sequence>
<keyword evidence="3" id="KW-1185">Reference proteome</keyword>
<dbReference type="AlphaFoldDB" id="B4IWS1"/>
<accession>B4IWS1</accession>
<evidence type="ECO:0000313" key="2">
    <source>
        <dbReference type="EMBL" id="EDV96297.1"/>
    </source>
</evidence>
<dbReference type="OrthoDB" id="7907323at2759"/>